<evidence type="ECO:0000256" key="2">
    <source>
        <dbReference type="ARBA" id="ARBA00003921"/>
    </source>
</evidence>
<dbReference type="InterPro" id="IPR003170">
    <property type="entry name" value="MurB"/>
</dbReference>
<keyword evidence="10 20" id="KW-0285">Flavoprotein</keyword>
<dbReference type="EC" id="1.3.1.98" evidence="6 20"/>
<dbReference type="Pfam" id="PF01565">
    <property type="entry name" value="FAD_binding_4"/>
    <property type="match status" value="1"/>
</dbReference>
<evidence type="ECO:0000256" key="13">
    <source>
        <dbReference type="ARBA" id="ARBA00022960"/>
    </source>
</evidence>
<keyword evidence="11 20" id="KW-0274">FAD</keyword>
<keyword evidence="16 20" id="KW-0131">Cell cycle</keyword>
<dbReference type="GO" id="GO:0008762">
    <property type="term" value="F:UDP-N-acetylmuramate dehydrogenase activity"/>
    <property type="evidence" value="ECO:0007669"/>
    <property type="project" value="UniProtKB-UniRule"/>
</dbReference>
<sequence>MPITDWQSHLDISHLNTMAMPCVAEHYAEVSAEDALVSAIKAAQAQHLSLHVLGGGSNVLCPPLIQGLVLRPLIKGIFSDIQHKKGQVLLTVGAGENWHQLVEWTLGQGYYGIENLALIPGCVGAAPIQNIGAYGVELSDVLDSVKWFDLQTHSFKTFSAEACELGYRESVFKQRLKGQAIITAVTLKLSLEPSPVIHYKPLAEYFANSAGPVTPKAVFDAVCKQRNAKLPNPGAIPNSGSFFKNPVVSLSQLTRLQKKSPSIPFYPQPNGCAKIPAAWLIDQCGLKGCQVHGLVVHAKQALVLTNPKRLELSAVINASEEIAATVRQRFDVQLEREPQILGA</sequence>
<proteinExistence type="inferred from homology"/>
<evidence type="ECO:0000256" key="7">
    <source>
        <dbReference type="ARBA" id="ARBA00015188"/>
    </source>
</evidence>
<dbReference type="GO" id="GO:0051301">
    <property type="term" value="P:cell division"/>
    <property type="evidence" value="ECO:0007669"/>
    <property type="project" value="UniProtKB-KW"/>
</dbReference>
<dbReference type="RefSeq" id="WP_236984812.1">
    <property type="nucleotide sequence ID" value="NZ_AP023086.1"/>
</dbReference>
<keyword evidence="23" id="KW-1185">Reference proteome</keyword>
<dbReference type="GO" id="GO:0008360">
    <property type="term" value="P:regulation of cell shape"/>
    <property type="evidence" value="ECO:0007669"/>
    <property type="project" value="UniProtKB-KW"/>
</dbReference>
<dbReference type="SUPFAM" id="SSF56194">
    <property type="entry name" value="Uridine diphospho-N-Acetylenolpyruvylglucosamine reductase, MurB, C-terminal domain"/>
    <property type="match status" value="1"/>
</dbReference>
<evidence type="ECO:0000256" key="5">
    <source>
        <dbReference type="ARBA" id="ARBA00010485"/>
    </source>
</evidence>
<evidence type="ECO:0000256" key="10">
    <source>
        <dbReference type="ARBA" id="ARBA00022630"/>
    </source>
</evidence>
<name>A0AAN1WL25_9GAMM</name>
<evidence type="ECO:0000256" key="18">
    <source>
        <dbReference type="ARBA" id="ARBA00031026"/>
    </source>
</evidence>
<evidence type="ECO:0000256" key="4">
    <source>
        <dbReference type="ARBA" id="ARBA00004752"/>
    </source>
</evidence>
<evidence type="ECO:0000313" key="23">
    <source>
        <dbReference type="Proteomes" id="UP001320119"/>
    </source>
</evidence>
<comment type="pathway">
    <text evidence="4 20">Cell wall biogenesis; peptidoglycan biosynthesis.</text>
</comment>
<dbReference type="InterPro" id="IPR036635">
    <property type="entry name" value="MurB_C_sf"/>
</dbReference>
<feature type="active site" description="Proton donor" evidence="20">
    <location>
        <position position="241"/>
    </location>
</feature>
<accession>A0AAN1WL25</accession>
<evidence type="ECO:0000256" key="8">
    <source>
        <dbReference type="ARBA" id="ARBA00022490"/>
    </source>
</evidence>
<evidence type="ECO:0000256" key="14">
    <source>
        <dbReference type="ARBA" id="ARBA00022984"/>
    </source>
</evidence>
<dbReference type="GO" id="GO:0071949">
    <property type="term" value="F:FAD binding"/>
    <property type="evidence" value="ECO:0007669"/>
    <property type="project" value="InterPro"/>
</dbReference>
<dbReference type="Gene3D" id="3.90.78.10">
    <property type="entry name" value="UDP-N-acetylenolpyruvoylglucosamine reductase, C-terminal domain"/>
    <property type="match status" value="1"/>
</dbReference>
<evidence type="ECO:0000256" key="6">
    <source>
        <dbReference type="ARBA" id="ARBA00012518"/>
    </source>
</evidence>
<dbReference type="GO" id="GO:0009252">
    <property type="term" value="P:peptidoglycan biosynthetic process"/>
    <property type="evidence" value="ECO:0007669"/>
    <property type="project" value="UniProtKB-UniRule"/>
</dbReference>
<evidence type="ECO:0000256" key="17">
    <source>
        <dbReference type="ARBA" id="ARBA00023316"/>
    </source>
</evidence>
<reference evidence="22 23" key="1">
    <citation type="journal article" date="2022" name="IScience">
        <title>An ultrasensitive nanofiber-based assay for enzymatic hydrolysis and deep-sea microbial degradation of cellulose.</title>
        <authorList>
            <person name="Tsudome M."/>
            <person name="Tachioka M."/>
            <person name="Miyazaki M."/>
            <person name="Uchimura K."/>
            <person name="Tsuda M."/>
            <person name="Takaki Y."/>
            <person name="Deguchi S."/>
        </authorList>
    </citation>
    <scope>NUCLEOTIDE SEQUENCE [LARGE SCALE GENOMIC DNA]</scope>
    <source>
        <strain evidence="22 23">GE09</strain>
    </source>
</reference>
<dbReference type="Gene3D" id="3.30.43.10">
    <property type="entry name" value="Uridine Diphospho-n-acetylenolpyruvylglucosamine Reductase, domain 2"/>
    <property type="match status" value="1"/>
</dbReference>
<dbReference type="PANTHER" id="PTHR21071:SF4">
    <property type="entry name" value="UDP-N-ACETYLENOLPYRUVOYLGLUCOSAMINE REDUCTASE"/>
    <property type="match status" value="1"/>
</dbReference>
<evidence type="ECO:0000256" key="15">
    <source>
        <dbReference type="ARBA" id="ARBA00023002"/>
    </source>
</evidence>
<dbReference type="GO" id="GO:0071555">
    <property type="term" value="P:cell wall organization"/>
    <property type="evidence" value="ECO:0007669"/>
    <property type="project" value="UniProtKB-KW"/>
</dbReference>
<evidence type="ECO:0000256" key="12">
    <source>
        <dbReference type="ARBA" id="ARBA00022857"/>
    </source>
</evidence>
<dbReference type="Gene3D" id="3.30.465.10">
    <property type="match status" value="1"/>
</dbReference>
<keyword evidence="8 20" id="KW-0963">Cytoplasm</keyword>
<organism evidence="22 23">
    <name type="scientific">Marinagarivorans cellulosilyticus</name>
    <dbReference type="NCBI Taxonomy" id="2721545"/>
    <lineage>
        <taxon>Bacteria</taxon>
        <taxon>Pseudomonadati</taxon>
        <taxon>Pseudomonadota</taxon>
        <taxon>Gammaproteobacteria</taxon>
        <taxon>Cellvibrionales</taxon>
        <taxon>Cellvibrionaceae</taxon>
        <taxon>Marinagarivorans</taxon>
    </lineage>
</organism>
<feature type="active site" evidence="20">
    <location>
        <position position="337"/>
    </location>
</feature>
<dbReference type="NCBIfam" id="TIGR00179">
    <property type="entry name" value="murB"/>
    <property type="match status" value="1"/>
</dbReference>
<dbReference type="NCBIfam" id="NF000755">
    <property type="entry name" value="PRK00046.1"/>
    <property type="match status" value="1"/>
</dbReference>
<keyword evidence="14 20" id="KW-0573">Peptidoglycan synthesis</keyword>
<dbReference type="KEGG" id="marq:MARGE09_P3747"/>
<evidence type="ECO:0000256" key="16">
    <source>
        <dbReference type="ARBA" id="ARBA00023306"/>
    </source>
</evidence>
<evidence type="ECO:0000256" key="11">
    <source>
        <dbReference type="ARBA" id="ARBA00022827"/>
    </source>
</evidence>
<keyword evidence="17 20" id="KW-0961">Cell wall biogenesis/degradation</keyword>
<comment type="catalytic activity">
    <reaction evidence="19 20">
        <text>UDP-N-acetyl-alpha-D-muramate + NADP(+) = UDP-N-acetyl-3-O-(1-carboxyvinyl)-alpha-D-glucosamine + NADPH + H(+)</text>
        <dbReference type="Rhea" id="RHEA:12248"/>
        <dbReference type="ChEBI" id="CHEBI:15378"/>
        <dbReference type="ChEBI" id="CHEBI:57783"/>
        <dbReference type="ChEBI" id="CHEBI:58349"/>
        <dbReference type="ChEBI" id="CHEBI:68483"/>
        <dbReference type="ChEBI" id="CHEBI:70757"/>
        <dbReference type="EC" id="1.3.1.98"/>
    </reaction>
</comment>
<comment type="cofactor">
    <cofactor evidence="1 20">
        <name>FAD</name>
        <dbReference type="ChEBI" id="CHEBI:57692"/>
    </cofactor>
</comment>
<dbReference type="InterPro" id="IPR016166">
    <property type="entry name" value="FAD-bd_PCMH"/>
</dbReference>
<dbReference type="EMBL" id="AP023086">
    <property type="protein sequence ID" value="BCD99545.1"/>
    <property type="molecule type" value="Genomic_DNA"/>
</dbReference>
<dbReference type="InterPro" id="IPR036318">
    <property type="entry name" value="FAD-bd_PCMH-like_sf"/>
</dbReference>
<feature type="domain" description="FAD-binding PCMH-type" evidence="21">
    <location>
        <begin position="20"/>
        <end position="192"/>
    </location>
</feature>
<dbReference type="InterPro" id="IPR016169">
    <property type="entry name" value="FAD-bd_PCMH_sub2"/>
</dbReference>
<dbReference type="SUPFAM" id="SSF56176">
    <property type="entry name" value="FAD-binding/transporter-associated domain-like"/>
    <property type="match status" value="1"/>
</dbReference>
<protein>
    <recommendedName>
        <fullName evidence="7 20">UDP-N-acetylenolpyruvoylglucosamine reductase</fullName>
        <ecNumber evidence="6 20">1.3.1.98</ecNumber>
    </recommendedName>
    <alternativeName>
        <fullName evidence="18 20">UDP-N-acetylmuramate dehydrogenase</fullName>
    </alternativeName>
</protein>
<keyword evidence="13 20" id="KW-0133">Cell shape</keyword>
<evidence type="ECO:0000256" key="9">
    <source>
        <dbReference type="ARBA" id="ARBA00022618"/>
    </source>
</evidence>
<dbReference type="PROSITE" id="PS51387">
    <property type="entry name" value="FAD_PCMH"/>
    <property type="match status" value="1"/>
</dbReference>
<dbReference type="HAMAP" id="MF_00037">
    <property type="entry name" value="MurB"/>
    <property type="match status" value="1"/>
</dbReference>
<feature type="active site" evidence="20">
    <location>
        <position position="168"/>
    </location>
</feature>
<dbReference type="AlphaFoldDB" id="A0AAN1WL25"/>
<comment type="function">
    <text evidence="2 20">Cell wall formation.</text>
</comment>
<dbReference type="InterPro" id="IPR006094">
    <property type="entry name" value="Oxid_FAD_bind_N"/>
</dbReference>
<dbReference type="InterPro" id="IPR016167">
    <property type="entry name" value="FAD-bd_PCMH_sub1"/>
</dbReference>
<dbReference type="Pfam" id="PF02873">
    <property type="entry name" value="MurB_C"/>
    <property type="match status" value="1"/>
</dbReference>
<keyword evidence="15 20" id="KW-0560">Oxidoreductase</keyword>
<evidence type="ECO:0000256" key="20">
    <source>
        <dbReference type="HAMAP-Rule" id="MF_00037"/>
    </source>
</evidence>
<keyword evidence="9 20" id="KW-0132">Cell division</keyword>
<evidence type="ECO:0000256" key="19">
    <source>
        <dbReference type="ARBA" id="ARBA00048914"/>
    </source>
</evidence>
<evidence type="ECO:0000313" key="22">
    <source>
        <dbReference type="EMBL" id="BCD99545.1"/>
    </source>
</evidence>
<comment type="subcellular location">
    <subcellularLocation>
        <location evidence="3 20">Cytoplasm</location>
    </subcellularLocation>
</comment>
<evidence type="ECO:0000259" key="21">
    <source>
        <dbReference type="PROSITE" id="PS51387"/>
    </source>
</evidence>
<gene>
    <name evidence="20" type="primary">murB</name>
    <name evidence="22" type="ORF">MARGE09_P3747</name>
</gene>
<keyword evidence="12 20" id="KW-0521">NADP</keyword>
<dbReference type="GO" id="GO:0005829">
    <property type="term" value="C:cytosol"/>
    <property type="evidence" value="ECO:0007669"/>
    <property type="project" value="TreeGrafter"/>
</dbReference>
<comment type="similarity">
    <text evidence="5 20">Belongs to the MurB family.</text>
</comment>
<evidence type="ECO:0000256" key="1">
    <source>
        <dbReference type="ARBA" id="ARBA00001974"/>
    </source>
</evidence>
<evidence type="ECO:0000256" key="3">
    <source>
        <dbReference type="ARBA" id="ARBA00004496"/>
    </source>
</evidence>
<dbReference type="Proteomes" id="UP001320119">
    <property type="component" value="Chromosome"/>
</dbReference>
<dbReference type="InterPro" id="IPR011601">
    <property type="entry name" value="MurB_C"/>
</dbReference>
<dbReference type="PANTHER" id="PTHR21071">
    <property type="entry name" value="UDP-N-ACETYLENOLPYRUVOYLGLUCOSAMINE REDUCTASE"/>
    <property type="match status" value="1"/>
</dbReference>